<reference evidence="2" key="1">
    <citation type="journal article" date="2023" name="Science">
        <title>Genome structures resolve the early diversification of teleost fishes.</title>
        <authorList>
            <person name="Parey E."/>
            <person name="Louis A."/>
            <person name="Montfort J."/>
            <person name="Bouchez O."/>
            <person name="Roques C."/>
            <person name="Iampietro C."/>
            <person name="Lluch J."/>
            <person name="Castinel A."/>
            <person name="Donnadieu C."/>
            <person name="Desvignes T."/>
            <person name="Floi Bucao C."/>
            <person name="Jouanno E."/>
            <person name="Wen M."/>
            <person name="Mejri S."/>
            <person name="Dirks R."/>
            <person name="Jansen H."/>
            <person name="Henkel C."/>
            <person name="Chen W.J."/>
            <person name="Zahm M."/>
            <person name="Cabau C."/>
            <person name="Klopp C."/>
            <person name="Thompson A.W."/>
            <person name="Robinson-Rechavi M."/>
            <person name="Braasch I."/>
            <person name="Lecointre G."/>
            <person name="Bobe J."/>
            <person name="Postlethwait J.H."/>
            <person name="Berthelot C."/>
            <person name="Roest Crollius H."/>
            <person name="Guiguen Y."/>
        </authorList>
    </citation>
    <scope>NUCLEOTIDE SEQUENCE</scope>
    <source>
        <strain evidence="2">NC1722</strain>
    </source>
</reference>
<accession>A0AAD7RME0</accession>
<protein>
    <submittedName>
        <fullName evidence="2">Uncharacterized protein</fullName>
    </submittedName>
</protein>
<evidence type="ECO:0000313" key="3">
    <source>
        <dbReference type="Proteomes" id="UP001221898"/>
    </source>
</evidence>
<feature type="region of interest" description="Disordered" evidence="1">
    <location>
        <begin position="109"/>
        <end position="139"/>
    </location>
</feature>
<feature type="region of interest" description="Disordered" evidence="1">
    <location>
        <begin position="57"/>
        <end position="97"/>
    </location>
</feature>
<name>A0AAD7RME0_9TELE</name>
<organism evidence="2 3">
    <name type="scientific">Aldrovandia affinis</name>
    <dbReference type="NCBI Taxonomy" id="143900"/>
    <lineage>
        <taxon>Eukaryota</taxon>
        <taxon>Metazoa</taxon>
        <taxon>Chordata</taxon>
        <taxon>Craniata</taxon>
        <taxon>Vertebrata</taxon>
        <taxon>Euteleostomi</taxon>
        <taxon>Actinopterygii</taxon>
        <taxon>Neopterygii</taxon>
        <taxon>Teleostei</taxon>
        <taxon>Notacanthiformes</taxon>
        <taxon>Halosauridae</taxon>
        <taxon>Aldrovandia</taxon>
    </lineage>
</organism>
<dbReference type="EMBL" id="JAINUG010000223">
    <property type="protein sequence ID" value="KAJ8386725.1"/>
    <property type="molecule type" value="Genomic_DNA"/>
</dbReference>
<dbReference type="AlphaFoldDB" id="A0AAD7RME0"/>
<comment type="caution">
    <text evidence="2">The sequence shown here is derived from an EMBL/GenBank/DDBJ whole genome shotgun (WGS) entry which is preliminary data.</text>
</comment>
<evidence type="ECO:0000256" key="1">
    <source>
        <dbReference type="SAM" id="MobiDB-lite"/>
    </source>
</evidence>
<proteinExistence type="predicted"/>
<keyword evidence="3" id="KW-1185">Reference proteome</keyword>
<feature type="compositionally biased region" description="Basic and acidic residues" evidence="1">
    <location>
        <begin position="120"/>
        <end position="139"/>
    </location>
</feature>
<sequence>MLIVNAGALVRSSLRPLTRYRSLRRVTAGWEGPMWQESNGEENSAPRYEDVRLPLAPVDGRARPEPPEEKAPPGVWGTGPLPAGALGRDAEEQQPVSVGCFPARAVLVRRPSGIQRRRQRSPEVTRETTPRGYRDDRGT</sequence>
<gene>
    <name evidence="2" type="ORF">AAFF_G00166740</name>
</gene>
<feature type="compositionally biased region" description="Basic and acidic residues" evidence="1">
    <location>
        <begin position="60"/>
        <end position="71"/>
    </location>
</feature>
<dbReference type="Proteomes" id="UP001221898">
    <property type="component" value="Unassembled WGS sequence"/>
</dbReference>
<evidence type="ECO:0000313" key="2">
    <source>
        <dbReference type="EMBL" id="KAJ8386725.1"/>
    </source>
</evidence>